<dbReference type="Pfam" id="PF01979">
    <property type="entry name" value="Amidohydro_1"/>
    <property type="match status" value="1"/>
</dbReference>
<dbReference type="OrthoDB" id="9807210at2"/>
<dbReference type="PANTHER" id="PTHR43794">
    <property type="entry name" value="AMINOHYDROLASE SSNA-RELATED"/>
    <property type="match status" value="1"/>
</dbReference>
<dbReference type="InterPro" id="IPR050287">
    <property type="entry name" value="MTA/SAH_deaminase"/>
</dbReference>
<gene>
    <name evidence="3" type="ORF">DCC81_04855</name>
</gene>
<keyword evidence="4" id="KW-1185">Reference proteome</keyword>
<dbReference type="GO" id="GO:0016787">
    <property type="term" value="F:hydrolase activity"/>
    <property type="evidence" value="ECO:0007669"/>
    <property type="project" value="UniProtKB-KW"/>
</dbReference>
<dbReference type="RefSeq" id="WP_108685455.1">
    <property type="nucleotide sequence ID" value="NZ_QCYK01000001.1"/>
</dbReference>
<protein>
    <submittedName>
        <fullName evidence="3">Amidohydrolase</fullName>
    </submittedName>
</protein>
<feature type="domain" description="Amidohydrolase-related" evidence="2">
    <location>
        <begin position="51"/>
        <end position="373"/>
    </location>
</feature>
<evidence type="ECO:0000313" key="4">
    <source>
        <dbReference type="Proteomes" id="UP000244450"/>
    </source>
</evidence>
<dbReference type="Proteomes" id="UP000244450">
    <property type="component" value="Unassembled WGS sequence"/>
</dbReference>
<evidence type="ECO:0000256" key="1">
    <source>
        <dbReference type="ARBA" id="ARBA00022801"/>
    </source>
</evidence>
<organism evidence="3 4">
    <name type="scientific">Chitinophaga parva</name>
    <dbReference type="NCBI Taxonomy" id="2169414"/>
    <lineage>
        <taxon>Bacteria</taxon>
        <taxon>Pseudomonadati</taxon>
        <taxon>Bacteroidota</taxon>
        <taxon>Chitinophagia</taxon>
        <taxon>Chitinophagales</taxon>
        <taxon>Chitinophagaceae</taxon>
        <taxon>Chitinophaga</taxon>
    </lineage>
</organism>
<name>A0A2T7BMD6_9BACT</name>
<evidence type="ECO:0000259" key="2">
    <source>
        <dbReference type="Pfam" id="PF01979"/>
    </source>
</evidence>
<dbReference type="SUPFAM" id="SSF51556">
    <property type="entry name" value="Metallo-dependent hydrolases"/>
    <property type="match status" value="1"/>
</dbReference>
<keyword evidence="1 3" id="KW-0378">Hydrolase</keyword>
<dbReference type="PANTHER" id="PTHR43794:SF11">
    <property type="entry name" value="AMIDOHYDROLASE-RELATED DOMAIN-CONTAINING PROTEIN"/>
    <property type="match status" value="1"/>
</dbReference>
<proteinExistence type="predicted"/>
<dbReference type="InterPro" id="IPR006680">
    <property type="entry name" value="Amidohydro-rel"/>
</dbReference>
<reference evidence="3 4" key="1">
    <citation type="submission" date="2018-04" db="EMBL/GenBank/DDBJ databases">
        <title>Chitinophaga fuyangensis sp. nov., isolated from soil in a chemical factory.</title>
        <authorList>
            <person name="Chen K."/>
        </authorList>
    </citation>
    <scope>NUCLEOTIDE SEQUENCE [LARGE SCALE GENOMIC DNA]</scope>
    <source>
        <strain evidence="3 4">LY-1</strain>
    </source>
</reference>
<accession>A0A2T7BMD6</accession>
<dbReference type="Gene3D" id="3.20.20.140">
    <property type="entry name" value="Metal-dependent hydrolases"/>
    <property type="match status" value="1"/>
</dbReference>
<sequence>MSDWIKLKADRIFDGQHMLHGKVLVLEADGTVEALLDAEDAGLGITECIGMLTPGFVNTHCHLELSHMQGVIPEGTGLPLFLQTVMEKRNGGSDPLKAMTLAAARMIEEGVVAVGDICNSPATLALKQHSHLYFHTFVETMGFIPAGAPQRLEQSLAVLEQFRAIDGPQHRSSIVPHAPYSVSKALFNLLASLPGNALQTIHNQETLAEASLYLDKTGAFLDFFRHFGMDISGFAPTGKNSLQSCLPYFNDNSQVILVHNTFTTETDIRFAQQQPQTLYWCVCPNANLYIEKQVADIPLLMRTGCTITMGTDSLASNHQLSMWAEIAAIREAYPGIPLEDILQWATLNGAKALQIDDRYGSFERGKQPGVVLVAEDISRKLY</sequence>
<comment type="caution">
    <text evidence="3">The sequence shown here is derived from an EMBL/GenBank/DDBJ whole genome shotgun (WGS) entry which is preliminary data.</text>
</comment>
<dbReference type="InterPro" id="IPR032466">
    <property type="entry name" value="Metal_Hydrolase"/>
</dbReference>
<dbReference type="AlphaFoldDB" id="A0A2T7BMD6"/>
<dbReference type="EMBL" id="QCYK01000001">
    <property type="protein sequence ID" value="PUZ28816.1"/>
    <property type="molecule type" value="Genomic_DNA"/>
</dbReference>
<evidence type="ECO:0000313" key="3">
    <source>
        <dbReference type="EMBL" id="PUZ28816.1"/>
    </source>
</evidence>